<dbReference type="EMBL" id="JAWRVE010000006">
    <property type="protein sequence ID" value="KAL1881326.1"/>
    <property type="molecule type" value="Genomic_DNA"/>
</dbReference>
<reference evidence="2 3" key="1">
    <citation type="journal article" date="2024" name="IMA Fungus">
        <title>IMA Genome - F19 : A genome assembly and annotation guide to empower mycologists, including annotated draft genome sequences of Ceratocystis pirilliformis, Diaporthe australafricana, Fusarium ophioides, Paecilomyces lecythidis, and Sporothrix stenoceras.</title>
        <authorList>
            <person name="Aylward J."/>
            <person name="Wilson A.M."/>
            <person name="Visagie C.M."/>
            <person name="Spraker J."/>
            <person name="Barnes I."/>
            <person name="Buitendag C."/>
            <person name="Ceriani C."/>
            <person name="Del Mar Angel L."/>
            <person name="du Plessis D."/>
            <person name="Fuchs T."/>
            <person name="Gasser K."/>
            <person name="Kramer D."/>
            <person name="Li W."/>
            <person name="Munsamy K."/>
            <person name="Piso A."/>
            <person name="Price J.L."/>
            <person name="Sonnekus B."/>
            <person name="Thomas C."/>
            <person name="van der Nest A."/>
            <person name="van Dijk A."/>
            <person name="van Heerden A."/>
            <person name="van Vuuren N."/>
            <person name="Yilmaz N."/>
            <person name="Duong T.A."/>
            <person name="van der Merwe N.A."/>
            <person name="Wingfield M.J."/>
            <person name="Wingfield B.D."/>
        </authorList>
    </citation>
    <scope>NUCLEOTIDE SEQUENCE [LARGE SCALE GENOMIC DNA]</scope>
    <source>
        <strain evidence="2 3">CMW 18300</strain>
    </source>
</reference>
<organism evidence="2 3">
    <name type="scientific">Diaporthe australafricana</name>
    <dbReference type="NCBI Taxonomy" id="127596"/>
    <lineage>
        <taxon>Eukaryota</taxon>
        <taxon>Fungi</taxon>
        <taxon>Dikarya</taxon>
        <taxon>Ascomycota</taxon>
        <taxon>Pezizomycotina</taxon>
        <taxon>Sordariomycetes</taxon>
        <taxon>Sordariomycetidae</taxon>
        <taxon>Diaporthales</taxon>
        <taxon>Diaporthaceae</taxon>
        <taxon>Diaporthe</taxon>
    </lineage>
</organism>
<proteinExistence type="predicted"/>
<dbReference type="Proteomes" id="UP001583177">
    <property type="component" value="Unassembled WGS sequence"/>
</dbReference>
<evidence type="ECO:0000313" key="2">
    <source>
        <dbReference type="EMBL" id="KAL1881326.1"/>
    </source>
</evidence>
<keyword evidence="3" id="KW-1185">Reference proteome</keyword>
<evidence type="ECO:0000313" key="3">
    <source>
        <dbReference type="Proteomes" id="UP001583177"/>
    </source>
</evidence>
<name>A0ABR3XZ73_9PEZI</name>
<evidence type="ECO:0000256" key="1">
    <source>
        <dbReference type="SAM" id="MobiDB-lite"/>
    </source>
</evidence>
<sequence length="108" mass="11799">MSEPQSDNNKSPGLEDSATSNGLRILIPDTENPAEPNKTWLKDGTMAQNESARAVYEEGDSFAGLKLERIWDADVSSPASIDEDLGKGPDIEYSVVASYALRKKKRRG</sequence>
<comment type="caution">
    <text evidence="2">The sequence shown here is derived from an EMBL/GenBank/DDBJ whole genome shotgun (WGS) entry which is preliminary data.</text>
</comment>
<feature type="region of interest" description="Disordered" evidence="1">
    <location>
        <begin position="1"/>
        <end position="43"/>
    </location>
</feature>
<protein>
    <submittedName>
        <fullName evidence="2">Uncharacterized protein</fullName>
    </submittedName>
</protein>
<feature type="compositionally biased region" description="Polar residues" evidence="1">
    <location>
        <begin position="1"/>
        <end position="22"/>
    </location>
</feature>
<gene>
    <name evidence="2" type="ORF">Daus18300_001179</name>
</gene>
<accession>A0ABR3XZ73</accession>